<evidence type="ECO:0000256" key="2">
    <source>
        <dbReference type="ARBA" id="ARBA00022723"/>
    </source>
</evidence>
<keyword evidence="3" id="KW-0862">Zinc</keyword>
<dbReference type="InterPro" id="IPR006913">
    <property type="entry name" value="CENP-V/GFA"/>
</dbReference>
<comment type="caution">
    <text evidence="5">The sequence shown here is derived from an EMBL/GenBank/DDBJ whole genome shotgun (WGS) entry which is preliminary data.</text>
</comment>
<reference evidence="5" key="2">
    <citation type="submission" date="2023-01" db="EMBL/GenBank/DDBJ databases">
        <title>Draft genome sequence of Algimonas porphyrae strain NBRC 108216.</title>
        <authorList>
            <person name="Sun Q."/>
            <person name="Mori K."/>
        </authorList>
    </citation>
    <scope>NUCLEOTIDE SEQUENCE</scope>
    <source>
        <strain evidence="5">NBRC 108216</strain>
    </source>
</reference>
<evidence type="ECO:0000256" key="1">
    <source>
        <dbReference type="ARBA" id="ARBA00005495"/>
    </source>
</evidence>
<feature type="domain" description="CENP-V/GFA" evidence="4">
    <location>
        <begin position="3"/>
        <end position="80"/>
    </location>
</feature>
<evidence type="ECO:0000256" key="3">
    <source>
        <dbReference type="ARBA" id="ARBA00022833"/>
    </source>
</evidence>
<dbReference type="InterPro" id="IPR011057">
    <property type="entry name" value="Mss4-like_sf"/>
</dbReference>
<keyword evidence="6" id="KW-1185">Reference proteome</keyword>
<gene>
    <name evidence="5" type="ORF">GCM10007854_28080</name>
</gene>
<accession>A0ABQ5V302</accession>
<name>A0ABQ5V302_9PROT</name>
<evidence type="ECO:0000259" key="4">
    <source>
        <dbReference type="Pfam" id="PF04828"/>
    </source>
</evidence>
<organism evidence="5 6">
    <name type="scientific">Algimonas porphyrae</name>
    <dbReference type="NCBI Taxonomy" id="1128113"/>
    <lineage>
        <taxon>Bacteria</taxon>
        <taxon>Pseudomonadati</taxon>
        <taxon>Pseudomonadota</taxon>
        <taxon>Alphaproteobacteria</taxon>
        <taxon>Maricaulales</taxon>
        <taxon>Robiginitomaculaceae</taxon>
        <taxon>Algimonas</taxon>
    </lineage>
</organism>
<dbReference type="Pfam" id="PF04828">
    <property type="entry name" value="GFA"/>
    <property type="match status" value="1"/>
</dbReference>
<dbReference type="EMBL" id="BSNJ01000007">
    <property type="protein sequence ID" value="GLQ21853.1"/>
    <property type="molecule type" value="Genomic_DNA"/>
</dbReference>
<reference evidence="5" key="1">
    <citation type="journal article" date="2014" name="Int. J. Syst. Evol. Microbiol.">
        <title>Complete genome of a new Firmicutes species belonging to the dominant human colonic microbiota ('Ruminococcus bicirculans') reveals two chromosomes and a selective capacity to utilize plant glucans.</title>
        <authorList>
            <consortium name="NISC Comparative Sequencing Program"/>
            <person name="Wegmann U."/>
            <person name="Louis P."/>
            <person name="Goesmann A."/>
            <person name="Henrissat B."/>
            <person name="Duncan S.H."/>
            <person name="Flint H.J."/>
        </authorList>
    </citation>
    <scope>NUCLEOTIDE SEQUENCE</scope>
    <source>
        <strain evidence="5">NBRC 108216</strain>
    </source>
</reference>
<sequence length="114" mass="12427">MMCRRQNAGGAFHGAHFSGDVAFKGDSLTWFASSDWGERGFCGRCGSTLAWRMKASPDNPAVAIGLFDDFKTPIQSHIFVDEGPSYTIIPDNAPHKTGAEVLAEFEASQKQDEQ</sequence>
<dbReference type="Gene3D" id="3.90.1590.10">
    <property type="entry name" value="glutathione-dependent formaldehyde- activating enzyme (gfa)"/>
    <property type="match status" value="1"/>
</dbReference>
<proteinExistence type="inferred from homology"/>
<protein>
    <recommendedName>
        <fullName evidence="4">CENP-V/GFA domain-containing protein</fullName>
    </recommendedName>
</protein>
<dbReference type="Proteomes" id="UP001161390">
    <property type="component" value="Unassembled WGS sequence"/>
</dbReference>
<dbReference type="SUPFAM" id="SSF51316">
    <property type="entry name" value="Mss4-like"/>
    <property type="match status" value="1"/>
</dbReference>
<evidence type="ECO:0000313" key="5">
    <source>
        <dbReference type="EMBL" id="GLQ21853.1"/>
    </source>
</evidence>
<comment type="similarity">
    <text evidence="1">Belongs to the Gfa family.</text>
</comment>
<keyword evidence="2" id="KW-0479">Metal-binding</keyword>
<evidence type="ECO:0000313" key="6">
    <source>
        <dbReference type="Proteomes" id="UP001161390"/>
    </source>
</evidence>